<reference evidence="1 2" key="1">
    <citation type="submission" date="2019-12" db="EMBL/GenBank/DDBJ databases">
        <title>Comparative genomics gives insights into the taxonomy of the Azoarcus-Aromatoleum group and reveals separate origins of nif in the plant-associated Azoarcus and non-plant-associated Aromatoleum sub-groups.</title>
        <authorList>
            <person name="Lafos M."/>
            <person name="Maluk M."/>
            <person name="Batista M."/>
            <person name="Junghare M."/>
            <person name="Carmona M."/>
            <person name="Faoro H."/>
            <person name="Cruz L.M."/>
            <person name="Battistoni F."/>
            <person name="De Souza E."/>
            <person name="Pedrosa F."/>
            <person name="Chen W.-M."/>
            <person name="Poole P.S."/>
            <person name="Dixon R.A."/>
            <person name="James E.K."/>
        </authorList>
    </citation>
    <scope>NUCLEOTIDE SEQUENCE [LARGE SCALE GENOMIC DNA]</scope>
    <source>
        <strain evidence="1 2">T</strain>
    </source>
</reference>
<sequence length="72" mass="7889">MPPIHQRTDRGSILRAHTTEQAATLLQVKPQTLRAALCRGGNYLGITPVKRANRFLAWPADQVEAVARGEVA</sequence>
<evidence type="ECO:0000313" key="1">
    <source>
        <dbReference type="EMBL" id="NMF98199.1"/>
    </source>
</evidence>
<protein>
    <recommendedName>
        <fullName evidence="3">Helix-turn-helix domain-containing protein</fullName>
    </recommendedName>
</protein>
<organism evidence="1 2">
    <name type="scientific">Aromatoleum toluolicum</name>
    <dbReference type="NCBI Taxonomy" id="90060"/>
    <lineage>
        <taxon>Bacteria</taxon>
        <taxon>Pseudomonadati</taxon>
        <taxon>Pseudomonadota</taxon>
        <taxon>Betaproteobacteria</taxon>
        <taxon>Rhodocyclales</taxon>
        <taxon>Rhodocyclaceae</taxon>
        <taxon>Aromatoleum</taxon>
    </lineage>
</organism>
<evidence type="ECO:0008006" key="3">
    <source>
        <dbReference type="Google" id="ProtNLM"/>
    </source>
</evidence>
<accession>A0ABX1NFZ7</accession>
<keyword evidence="2" id="KW-1185">Reference proteome</keyword>
<comment type="caution">
    <text evidence="1">The sequence shown here is derived from an EMBL/GenBank/DDBJ whole genome shotgun (WGS) entry which is preliminary data.</text>
</comment>
<dbReference type="Proteomes" id="UP000634522">
    <property type="component" value="Unassembled WGS sequence"/>
</dbReference>
<name>A0ABX1NFZ7_9RHOO</name>
<dbReference type="RefSeq" id="WP_169140909.1">
    <property type="nucleotide sequence ID" value="NZ_WTVS01000023.1"/>
</dbReference>
<dbReference type="EMBL" id="WTVS01000023">
    <property type="protein sequence ID" value="NMF98199.1"/>
    <property type="molecule type" value="Genomic_DNA"/>
</dbReference>
<gene>
    <name evidence="1" type="ORF">GPA27_12465</name>
</gene>
<proteinExistence type="predicted"/>
<evidence type="ECO:0000313" key="2">
    <source>
        <dbReference type="Proteomes" id="UP000634522"/>
    </source>
</evidence>